<reference evidence="1" key="1">
    <citation type="submission" date="2018-03" db="EMBL/GenBank/DDBJ databases">
        <authorList>
            <person name="Guldener U."/>
        </authorList>
    </citation>
    <scope>NUCLEOTIDE SEQUENCE</scope>
</reference>
<accession>A0AAE8SUV7</accession>
<evidence type="ECO:0000313" key="2">
    <source>
        <dbReference type="Proteomes" id="UP001187682"/>
    </source>
</evidence>
<protein>
    <submittedName>
        <fullName evidence="1">Uncharacterized protein</fullName>
    </submittedName>
</protein>
<proteinExistence type="predicted"/>
<sequence>MSKRYPTTASVLFERGPPVGSVRDTPVRMYDSLGKTAIKPEHISSWDDFTFANLWPAFQCIFIWPPSNSPAPPRSPIPPYTINSANDVREMTKHHLDDLLERTAGDGARVILSRVGRSLSPSNIIIDSCRRLPAAGDLIYVPRLSVSLGNKQDGGRPWLVVGSARVSKTWHSSSLSQEKPSSSDLIPLHQLACYARFSNTPYAFIASDREVIVVRYFRVSENDPDQFGAEWKAIPWSVAGDQVLTGNLAIWCLIMMALNDNHRSVNFRDETLPINLWYREESNGVVHFRNHFSLRTLDTLPTNAKVVATPGGPSDQNRMMF</sequence>
<evidence type="ECO:0000313" key="1">
    <source>
        <dbReference type="EMBL" id="SPO01424.1"/>
    </source>
</evidence>
<keyword evidence="2" id="KW-1185">Reference proteome</keyword>
<dbReference type="AlphaFoldDB" id="A0AAE8SUV7"/>
<dbReference type="EMBL" id="ONZQ02000005">
    <property type="protein sequence ID" value="SPO01424.1"/>
    <property type="molecule type" value="Genomic_DNA"/>
</dbReference>
<gene>
    <name evidence="1" type="ORF">DNG_04099</name>
</gene>
<name>A0AAE8SUV7_9PEZI</name>
<dbReference type="Proteomes" id="UP001187682">
    <property type="component" value="Unassembled WGS sequence"/>
</dbReference>
<comment type="caution">
    <text evidence="1">The sequence shown here is derived from an EMBL/GenBank/DDBJ whole genome shotgun (WGS) entry which is preliminary data.</text>
</comment>
<organism evidence="1 2">
    <name type="scientific">Cephalotrichum gorgonifer</name>
    <dbReference type="NCBI Taxonomy" id="2041049"/>
    <lineage>
        <taxon>Eukaryota</taxon>
        <taxon>Fungi</taxon>
        <taxon>Dikarya</taxon>
        <taxon>Ascomycota</taxon>
        <taxon>Pezizomycotina</taxon>
        <taxon>Sordariomycetes</taxon>
        <taxon>Hypocreomycetidae</taxon>
        <taxon>Microascales</taxon>
        <taxon>Microascaceae</taxon>
        <taxon>Cephalotrichum</taxon>
    </lineage>
</organism>